<dbReference type="Proteomes" id="UP000541610">
    <property type="component" value="Unassembled WGS sequence"/>
</dbReference>
<keyword evidence="9" id="KW-0442">Lipid degradation</keyword>
<comment type="cofactor">
    <cofactor evidence="1">
        <name>Ca(2+)</name>
        <dbReference type="ChEBI" id="CHEBI:29108"/>
    </cofactor>
</comment>
<sequence length="710" mass="77415">MDNVYDNIPQVELPDPDEILRYLTATQVAYGAFGKKKAECALHADYVLRYCPEVSEVVFISQSSAQNRPVFYVLHTLTNDVVIVVRGTKSIADATKGYEVHRGMGIAANYVARTALPYVLQALDKWNCDRLILLGHSLGAGTAVLTSVLLARVLTVKVECYTFGCPPVTTKMDMPCPTNLKMTAFINEDDIVARLSLLGIDEVLNSINPKDRPMAPRAFIPGTVYLLRAVDGSTRVYKTDGSCPALSAEAMLYYCMQISGNRPMAMKSLNDHATVEYEKKLVSLVRSADEAWQDKCSASVATYKPPQRNAFCEEPRVGGSAWDWPDSAVSGLVRFLDIASTGVEMGSRYAAETAANLYVIESILRSLLARTGVDHMTVSGLLRYLIRMCQEEGHTVAKPEVHQRGKAVMLGNCREVRSYMRAASAAYGAVFLNALGLEKITRHSRLDEPLDVSCITSHCPEIREVLHLSQPSGANEPVYFIAIDNEGSLILSIRGTASIADTITDLMCDNAPLTQSDQDYQVHRGIGTAARNVVSDALPHLVELMQRKDAKRLVVTGHSLGAGTAILASILIARQLPYEVDCYAFAPPPVTTTTSPRIPANLKLQSFINEDDIVPRLSLRGAEELLDAVGVSSSEGHQTNAGKLGSLWETDGGNPGLSPEAMVYYCQRLCGSSFGGSRLGASKCLFDHFPDFYESKLDHLLEIGPATCDE</sequence>
<protein>
    <recommendedName>
        <fullName evidence="14">sn-1-specific diacylglycerol lipase</fullName>
        <ecNumber evidence="14">3.1.1.116</ecNumber>
    </recommendedName>
</protein>
<keyword evidence="3" id="KW-1003">Cell membrane</keyword>
<evidence type="ECO:0000256" key="8">
    <source>
        <dbReference type="ARBA" id="ARBA00022837"/>
    </source>
</evidence>
<dbReference type="InterPro" id="IPR029058">
    <property type="entry name" value="AB_hydrolase_fold"/>
</dbReference>
<dbReference type="InterPro" id="IPR002921">
    <property type="entry name" value="Fungal_lipase-type"/>
</dbReference>
<evidence type="ECO:0000259" key="15">
    <source>
        <dbReference type="Pfam" id="PF01764"/>
    </source>
</evidence>
<evidence type="ECO:0000256" key="12">
    <source>
        <dbReference type="ARBA" id="ARBA00023136"/>
    </source>
</evidence>
<evidence type="ECO:0000256" key="11">
    <source>
        <dbReference type="ARBA" id="ARBA00023098"/>
    </source>
</evidence>
<gene>
    <name evidence="16" type="ORF">FOZ60_012518</name>
</gene>
<evidence type="ECO:0000256" key="7">
    <source>
        <dbReference type="ARBA" id="ARBA00022801"/>
    </source>
</evidence>
<dbReference type="PANTHER" id="PTHR45792">
    <property type="entry name" value="DIACYLGLYCEROL LIPASE HOMOLOG-RELATED"/>
    <property type="match status" value="1"/>
</dbReference>
<comment type="caution">
    <text evidence="16">The sequence shown here is derived from an EMBL/GenBank/DDBJ whole genome shotgun (WGS) entry which is preliminary data.</text>
</comment>
<keyword evidence="8" id="KW-0106">Calcium</keyword>
<comment type="catalytic activity">
    <reaction evidence="13">
        <text>a 1,2-diacyl-sn-glycerol + H2O = a 2-acylglycerol + a fatty acid + H(+)</text>
        <dbReference type="Rhea" id="RHEA:33275"/>
        <dbReference type="ChEBI" id="CHEBI:15377"/>
        <dbReference type="ChEBI" id="CHEBI:15378"/>
        <dbReference type="ChEBI" id="CHEBI:17389"/>
        <dbReference type="ChEBI" id="CHEBI:17815"/>
        <dbReference type="ChEBI" id="CHEBI:28868"/>
        <dbReference type="EC" id="3.1.1.116"/>
    </reaction>
    <physiologicalReaction direction="left-to-right" evidence="13">
        <dbReference type="Rhea" id="RHEA:33276"/>
    </physiologicalReaction>
</comment>
<evidence type="ECO:0000313" key="17">
    <source>
        <dbReference type="Proteomes" id="UP000541610"/>
    </source>
</evidence>
<evidence type="ECO:0000256" key="4">
    <source>
        <dbReference type="ARBA" id="ARBA00022553"/>
    </source>
</evidence>
<dbReference type="Gene3D" id="3.40.50.1820">
    <property type="entry name" value="alpha/beta hydrolase"/>
    <property type="match status" value="2"/>
</dbReference>
<dbReference type="SUPFAM" id="SSF53474">
    <property type="entry name" value="alpha/beta-Hydrolases"/>
    <property type="match status" value="2"/>
</dbReference>
<keyword evidence="7" id="KW-0378">Hydrolase</keyword>
<dbReference type="InterPro" id="IPR052214">
    <property type="entry name" value="DAG_Lipase-Related"/>
</dbReference>
<feature type="domain" description="Fungal lipase-type" evidence="15">
    <location>
        <begin position="92"/>
        <end position="197"/>
    </location>
</feature>
<dbReference type="GO" id="GO:0005886">
    <property type="term" value="C:plasma membrane"/>
    <property type="evidence" value="ECO:0007669"/>
    <property type="project" value="UniProtKB-SubCell"/>
</dbReference>
<feature type="domain" description="Fungal lipase-type" evidence="15">
    <location>
        <begin position="491"/>
        <end position="619"/>
    </location>
</feature>
<evidence type="ECO:0000256" key="2">
    <source>
        <dbReference type="ARBA" id="ARBA00004651"/>
    </source>
</evidence>
<evidence type="ECO:0000256" key="5">
    <source>
        <dbReference type="ARBA" id="ARBA00022692"/>
    </source>
</evidence>
<keyword evidence="4" id="KW-0597">Phosphoprotein</keyword>
<dbReference type="GO" id="GO:0016298">
    <property type="term" value="F:lipase activity"/>
    <property type="evidence" value="ECO:0007669"/>
    <property type="project" value="TreeGrafter"/>
</dbReference>
<evidence type="ECO:0000313" key="16">
    <source>
        <dbReference type="EMBL" id="KAF4692824.1"/>
    </source>
</evidence>
<evidence type="ECO:0000256" key="1">
    <source>
        <dbReference type="ARBA" id="ARBA00001913"/>
    </source>
</evidence>
<proteinExistence type="predicted"/>
<dbReference type="EC" id="3.1.1.116" evidence="14"/>
<dbReference type="CDD" id="cd00519">
    <property type="entry name" value="Lipase_3"/>
    <property type="match status" value="2"/>
</dbReference>
<dbReference type="AlphaFoldDB" id="A0A7J6P9H2"/>
<evidence type="ECO:0000256" key="3">
    <source>
        <dbReference type="ARBA" id="ARBA00022475"/>
    </source>
</evidence>
<comment type="subcellular location">
    <subcellularLocation>
        <location evidence="2">Cell membrane</location>
        <topology evidence="2">Multi-pass membrane protein</topology>
    </subcellularLocation>
</comment>
<evidence type="ECO:0000256" key="14">
    <source>
        <dbReference type="ARBA" id="ARBA00026104"/>
    </source>
</evidence>
<evidence type="ECO:0000256" key="10">
    <source>
        <dbReference type="ARBA" id="ARBA00022989"/>
    </source>
</evidence>
<name>A0A7J6P9H2_PEROL</name>
<keyword evidence="10" id="KW-1133">Transmembrane helix</keyword>
<keyword evidence="6" id="KW-0479">Metal-binding</keyword>
<keyword evidence="12" id="KW-0472">Membrane</keyword>
<dbReference type="EMBL" id="JABANP010000054">
    <property type="protein sequence ID" value="KAF4692824.1"/>
    <property type="molecule type" value="Genomic_DNA"/>
</dbReference>
<organism evidence="16 17">
    <name type="scientific">Perkinsus olseni</name>
    <name type="common">Perkinsus atlanticus</name>
    <dbReference type="NCBI Taxonomy" id="32597"/>
    <lineage>
        <taxon>Eukaryota</taxon>
        <taxon>Sar</taxon>
        <taxon>Alveolata</taxon>
        <taxon>Perkinsozoa</taxon>
        <taxon>Perkinsea</taxon>
        <taxon>Perkinsida</taxon>
        <taxon>Perkinsidae</taxon>
        <taxon>Perkinsus</taxon>
    </lineage>
</organism>
<accession>A0A7J6P9H2</accession>
<keyword evidence="5" id="KW-0812">Transmembrane</keyword>
<dbReference type="Pfam" id="PF01764">
    <property type="entry name" value="Lipase_3"/>
    <property type="match status" value="2"/>
</dbReference>
<evidence type="ECO:0000256" key="13">
    <source>
        <dbReference type="ARBA" id="ARBA00024531"/>
    </source>
</evidence>
<keyword evidence="11" id="KW-0443">Lipid metabolism</keyword>
<dbReference type="OrthoDB" id="436846at2759"/>
<reference evidence="16 17" key="1">
    <citation type="submission" date="2020-04" db="EMBL/GenBank/DDBJ databases">
        <title>Perkinsus olseni comparative genomics.</title>
        <authorList>
            <person name="Bogema D.R."/>
        </authorList>
    </citation>
    <scope>NUCLEOTIDE SEQUENCE [LARGE SCALE GENOMIC DNA]</scope>
    <source>
        <strain evidence="16">00978-12</strain>
    </source>
</reference>
<dbReference type="GO" id="GO:0046872">
    <property type="term" value="F:metal ion binding"/>
    <property type="evidence" value="ECO:0007669"/>
    <property type="project" value="UniProtKB-KW"/>
</dbReference>
<evidence type="ECO:0000256" key="9">
    <source>
        <dbReference type="ARBA" id="ARBA00022963"/>
    </source>
</evidence>
<dbReference type="GO" id="GO:0016042">
    <property type="term" value="P:lipid catabolic process"/>
    <property type="evidence" value="ECO:0007669"/>
    <property type="project" value="UniProtKB-KW"/>
</dbReference>
<dbReference type="PANTHER" id="PTHR45792:SF8">
    <property type="entry name" value="DIACYLGLYCEROL LIPASE-ALPHA"/>
    <property type="match status" value="1"/>
</dbReference>
<evidence type="ECO:0000256" key="6">
    <source>
        <dbReference type="ARBA" id="ARBA00022723"/>
    </source>
</evidence>